<reference evidence="5 6" key="1">
    <citation type="submission" date="2018-10" db="EMBL/GenBank/DDBJ databases">
        <title>Genome sequencing of Arthrobacter oryzae TNB02.</title>
        <authorList>
            <person name="Cho Y.-J."/>
            <person name="Cho A."/>
            <person name="Kim O.-S."/>
        </authorList>
    </citation>
    <scope>NUCLEOTIDE SEQUENCE [LARGE SCALE GENOMIC DNA]</scope>
    <source>
        <strain evidence="5 6">TNB02</strain>
    </source>
</reference>
<dbReference type="Proteomes" id="UP000273807">
    <property type="component" value="Unassembled WGS sequence"/>
</dbReference>
<feature type="domain" description="Endonuclease/exonuclease/phosphatase" evidence="4">
    <location>
        <begin position="35"/>
        <end position="226"/>
    </location>
</feature>
<comment type="similarity">
    <text evidence="1">Belongs to the DNase I family.</text>
</comment>
<accession>A0A3N0BRI5</accession>
<dbReference type="Pfam" id="PF03372">
    <property type="entry name" value="Exo_endo_phos"/>
    <property type="match status" value="1"/>
</dbReference>
<dbReference type="CDD" id="cd10283">
    <property type="entry name" value="MnuA_DNase1-like"/>
    <property type="match status" value="1"/>
</dbReference>
<dbReference type="GO" id="GO:0004536">
    <property type="term" value="F:DNA nuclease activity"/>
    <property type="evidence" value="ECO:0007669"/>
    <property type="project" value="InterPro"/>
</dbReference>
<dbReference type="OrthoDB" id="5500612at2"/>
<dbReference type="RefSeq" id="WP_123256475.1">
    <property type="nucleotide sequence ID" value="NZ_RBED01000128.1"/>
</dbReference>
<proteinExistence type="inferred from homology"/>
<comment type="caution">
    <text evidence="5">The sequence shown here is derived from an EMBL/GenBank/DDBJ whole genome shotgun (WGS) entry which is preliminary data.</text>
</comment>
<evidence type="ECO:0000313" key="6">
    <source>
        <dbReference type="Proteomes" id="UP000273807"/>
    </source>
</evidence>
<name>A0A3N0BRI5_9MICC</name>
<dbReference type="PANTHER" id="PTHR11371:SF31">
    <property type="entry name" value="EXTRACELLULAR NUCLEASE"/>
    <property type="match status" value="1"/>
</dbReference>
<evidence type="ECO:0000256" key="2">
    <source>
        <dbReference type="ARBA" id="ARBA00022722"/>
    </source>
</evidence>
<dbReference type="AlphaFoldDB" id="A0A3N0BRI5"/>
<sequence>MTEEPPAAVTEDLNRLSPALAAVVPARTASNLLVGTWNIRALGDLTAKWLAGPKDSPKRDWHAIACLAAVTSRFDVVAVQESRRNPAALKRLLASLGSDWRVIISDATEGAAGNGERIAFLYDSTRVQPSGLVGEIVLPPIGNDPQRQFARTPYTASFARAGVEFTLASVHILWGKNAAERLPEIAAFAKWMQDWAVRPNDWNSNLIVLGDFNLDRIGDPLYEAFISTGLWPPAELNAVPRTIFEDDKTKHFYDQLAWFSKPDGTSLLKGLAYGQRAGTFDFIPHVFRDLSRTEVSWRISDHYPLWCEFLLSRSALAGGARW</sequence>
<gene>
    <name evidence="5" type="ORF">D7003_16280</name>
</gene>
<dbReference type="GO" id="GO:0006308">
    <property type="term" value="P:DNA catabolic process"/>
    <property type="evidence" value="ECO:0007669"/>
    <property type="project" value="InterPro"/>
</dbReference>
<dbReference type="Gene3D" id="3.60.10.10">
    <property type="entry name" value="Endonuclease/exonuclease/phosphatase"/>
    <property type="match status" value="1"/>
</dbReference>
<dbReference type="GO" id="GO:0016787">
    <property type="term" value="F:hydrolase activity"/>
    <property type="evidence" value="ECO:0007669"/>
    <property type="project" value="UniProtKB-KW"/>
</dbReference>
<dbReference type="InterPro" id="IPR036691">
    <property type="entry name" value="Endo/exonu/phosph_ase_sf"/>
</dbReference>
<evidence type="ECO:0000259" key="4">
    <source>
        <dbReference type="Pfam" id="PF03372"/>
    </source>
</evidence>
<evidence type="ECO:0000256" key="3">
    <source>
        <dbReference type="ARBA" id="ARBA00022801"/>
    </source>
</evidence>
<dbReference type="SUPFAM" id="SSF56219">
    <property type="entry name" value="DNase I-like"/>
    <property type="match status" value="1"/>
</dbReference>
<dbReference type="InterPro" id="IPR005135">
    <property type="entry name" value="Endo/exonuclease/phosphatase"/>
</dbReference>
<keyword evidence="6" id="KW-1185">Reference proteome</keyword>
<protein>
    <recommendedName>
        <fullName evidence="4">Endonuclease/exonuclease/phosphatase domain-containing protein</fullName>
    </recommendedName>
</protein>
<dbReference type="EMBL" id="RBED01000128">
    <property type="protein sequence ID" value="RNL51415.1"/>
    <property type="molecule type" value="Genomic_DNA"/>
</dbReference>
<organism evidence="5 6">
    <name type="scientific">Arthrobacter oryzae</name>
    <dbReference type="NCBI Taxonomy" id="409290"/>
    <lineage>
        <taxon>Bacteria</taxon>
        <taxon>Bacillati</taxon>
        <taxon>Actinomycetota</taxon>
        <taxon>Actinomycetes</taxon>
        <taxon>Micrococcales</taxon>
        <taxon>Micrococcaceae</taxon>
        <taxon>Arthrobacter</taxon>
    </lineage>
</organism>
<evidence type="ECO:0000256" key="1">
    <source>
        <dbReference type="ARBA" id="ARBA00007359"/>
    </source>
</evidence>
<keyword evidence="2" id="KW-0540">Nuclease</keyword>
<dbReference type="PANTHER" id="PTHR11371">
    <property type="entry name" value="DEOXYRIBONUCLEASE"/>
    <property type="match status" value="1"/>
</dbReference>
<keyword evidence="3" id="KW-0378">Hydrolase</keyword>
<dbReference type="InterPro" id="IPR016202">
    <property type="entry name" value="DNase_I"/>
</dbReference>
<dbReference type="SMART" id="SM00476">
    <property type="entry name" value="DNaseIc"/>
    <property type="match status" value="1"/>
</dbReference>
<evidence type="ECO:0000313" key="5">
    <source>
        <dbReference type="EMBL" id="RNL51415.1"/>
    </source>
</evidence>